<feature type="non-terminal residue" evidence="2">
    <location>
        <position position="377"/>
    </location>
</feature>
<gene>
    <name evidence="2" type="ORF">TrRE_jg2273</name>
</gene>
<feature type="compositionally biased region" description="Low complexity" evidence="1">
    <location>
        <begin position="129"/>
        <end position="142"/>
    </location>
</feature>
<feature type="compositionally biased region" description="Polar residues" evidence="1">
    <location>
        <begin position="46"/>
        <end position="61"/>
    </location>
</feature>
<feature type="region of interest" description="Disordered" evidence="1">
    <location>
        <begin position="329"/>
        <end position="377"/>
    </location>
</feature>
<dbReference type="Proteomes" id="UP001165082">
    <property type="component" value="Unassembled WGS sequence"/>
</dbReference>
<dbReference type="OrthoDB" id="47695at2759"/>
<evidence type="ECO:0000313" key="3">
    <source>
        <dbReference type="Proteomes" id="UP001165082"/>
    </source>
</evidence>
<protein>
    <submittedName>
        <fullName evidence="2">Uncharacterized protein</fullName>
    </submittedName>
</protein>
<evidence type="ECO:0000256" key="1">
    <source>
        <dbReference type="SAM" id="MobiDB-lite"/>
    </source>
</evidence>
<dbReference type="EMBL" id="BRXZ01002732">
    <property type="protein sequence ID" value="GMH69071.1"/>
    <property type="molecule type" value="Genomic_DNA"/>
</dbReference>
<feature type="region of interest" description="Disordered" evidence="1">
    <location>
        <begin position="29"/>
        <end position="142"/>
    </location>
</feature>
<reference evidence="2" key="1">
    <citation type="submission" date="2022-07" db="EMBL/GenBank/DDBJ databases">
        <title>Genome analysis of Parmales, a sister group of diatoms, reveals the evolutionary specialization of diatoms from phago-mixotrophs to photoautotrophs.</title>
        <authorList>
            <person name="Ban H."/>
            <person name="Sato S."/>
            <person name="Yoshikawa S."/>
            <person name="Kazumasa Y."/>
            <person name="Nakamura Y."/>
            <person name="Ichinomiya M."/>
            <person name="Saitoh K."/>
            <person name="Sato N."/>
            <person name="Blanc-Mathieu R."/>
            <person name="Endo H."/>
            <person name="Kuwata A."/>
            <person name="Ogata H."/>
        </authorList>
    </citation>
    <scope>NUCLEOTIDE SEQUENCE</scope>
</reference>
<keyword evidence="3" id="KW-1185">Reference proteome</keyword>
<dbReference type="AlphaFoldDB" id="A0A9W7AEI6"/>
<evidence type="ECO:0000313" key="2">
    <source>
        <dbReference type="EMBL" id="GMH69071.1"/>
    </source>
</evidence>
<comment type="caution">
    <text evidence="2">The sequence shown here is derived from an EMBL/GenBank/DDBJ whole genome shotgun (WGS) entry which is preliminary data.</text>
</comment>
<organism evidence="2 3">
    <name type="scientific">Triparma retinervis</name>
    <dbReference type="NCBI Taxonomy" id="2557542"/>
    <lineage>
        <taxon>Eukaryota</taxon>
        <taxon>Sar</taxon>
        <taxon>Stramenopiles</taxon>
        <taxon>Ochrophyta</taxon>
        <taxon>Bolidophyceae</taxon>
        <taxon>Parmales</taxon>
        <taxon>Triparmaceae</taxon>
        <taxon>Triparma</taxon>
    </lineage>
</organism>
<proteinExistence type="predicted"/>
<accession>A0A9W7AEI6</accession>
<sequence>MSAFNSWDAPSGASNKRISLSEGFINIDLGQDEAASPGDEGDFDSFVNNRGGFQQSQTHQPQHFHDPQFSAGVAGRVSGGDSGGFQDVDFSGPQQGAGGRSTQEQDLAALPTNLFNGPTKPQADRGALSSNSSGNNNTGFGFSSNQAALNTANSRLDGIFNSNSGGGKRGVDPSTSSMQGELLCRVSTKPLFFHLDCREGDLAVFRTQEDLRKGPPFAKKYLKLEYNYRCTEIKLKEYGKSFLYHFSLEEIMDYGPSLKMKFACESMKRSLLENLRSAIHRYVRDRRVKRKNEMLQVRAAQVEGGLEAGGQAGHMKQQNQQHRVAGRYADEGGQRASPPRRASQDLGFVGLPTSPPVTKDPPMHGYDDNGAGGGGGG</sequence>
<name>A0A9W7AEI6_9STRA</name>